<name>A0AAD8ILV3_9APIA</name>
<sequence length="902" mass="102636">MESGSGKLKQESLLSNVFNYQSTMMKDHLHLPKDHNSLKRVIEEYYNETDQKKESKNHMSSAVFSNERKGKEQDCEIMRKKPKINYQHISTAPLLSNVFNFETSFMKEHIRAQNKVTSVNHKLTRRLTPLSQLDPNIDSMKDKVRARKSPNTTTPLMPTTPGDHLQNSMIRSPLSPLSVNTLRGQPQQLSKDTIVAQKSRRKEAGFNPFGSGSLPPSCKQTPFQVAKQPQRKGPAIQKKKNQSTPKFNDPTISTPNYTNETRNKWKKAIVSDDSDASDQFSDNDFYDDGDDEFYEFQKHGGIGSNIEKGKQPIDIPPRTLDFNENERQGNTSDYQPDIDYSYVADMLSDQSDGDSEDEELQPDVDYDEYDMLKTTNNVVKEYATLGPPSVQCNKCHAWMWKEERVNKSVVRGTPVFSLCCAKGQIKLPKEKPTPSFIWQLHNDKQKSQRFKDGIRLLKLDQLIDDIKKRNYFGTCLGVMYVVEFQKRGLPHVHMLICTTVPDIFPKGTVQPPLLIRNPHLILNEKQQQYYALAEIHTLLKSIGKSLKDYTQMPQPPHSYLDCSVNNLIIEETSYDTGEMEKEYATLISSCNTEQMEIYNAVMKSLGKKEGGVFFVYGSGRCGKTYLWRTLISKLRSQRLIVLPVASSGIAATLMPGGRTAHSRFKIPIVIDEYSMCSISHTSDIAELIKRTSLIIWDEAPMQHRYAFECLDRSLRDIMKVVDQKRFHMPFGGISIVFGGDFRQILPVIARGSRSEIVAANITRSRLWKITKVYKLLHNMRLNKGNSPAEVKSLAEFAQWVLDIGDGKIASHVDSTHEYDKDDISITPNFCNLDSQNSVEKMIESTFPNFMQNFLNPDYLSERSILTPTNLTVGNVNSLIVERIPGDIASYFSIDTAEDYPVI</sequence>
<reference evidence="5" key="2">
    <citation type="submission" date="2023-05" db="EMBL/GenBank/DDBJ databases">
        <authorList>
            <person name="Schelkunov M.I."/>
        </authorList>
    </citation>
    <scope>NUCLEOTIDE SEQUENCE</scope>
    <source>
        <strain evidence="5">Hsosn_3</strain>
        <tissue evidence="5">Leaf</tissue>
    </source>
</reference>
<dbReference type="GO" id="GO:0006310">
    <property type="term" value="P:DNA recombination"/>
    <property type="evidence" value="ECO:0007669"/>
    <property type="project" value="UniProtKB-KW"/>
</dbReference>
<dbReference type="Gene3D" id="3.40.50.300">
    <property type="entry name" value="P-loop containing nucleotide triphosphate hydrolases"/>
    <property type="match status" value="1"/>
</dbReference>
<keyword evidence="6" id="KW-1185">Reference proteome</keyword>
<evidence type="ECO:0000313" key="5">
    <source>
        <dbReference type="EMBL" id="KAK1387359.1"/>
    </source>
</evidence>
<dbReference type="SUPFAM" id="SSF52540">
    <property type="entry name" value="P-loop containing nucleoside triphosphate hydrolases"/>
    <property type="match status" value="2"/>
</dbReference>
<dbReference type="EMBL" id="JAUIZM010000004">
    <property type="protein sequence ID" value="KAK1387359.1"/>
    <property type="molecule type" value="Genomic_DNA"/>
</dbReference>
<feature type="compositionally biased region" description="Low complexity" evidence="2">
    <location>
        <begin position="150"/>
        <end position="161"/>
    </location>
</feature>
<dbReference type="AlphaFoldDB" id="A0AAD8ILV3"/>
<comment type="catalytic activity">
    <reaction evidence="1">
        <text>ATP + H2O = ADP + phosphate + H(+)</text>
        <dbReference type="Rhea" id="RHEA:13065"/>
        <dbReference type="ChEBI" id="CHEBI:15377"/>
        <dbReference type="ChEBI" id="CHEBI:15378"/>
        <dbReference type="ChEBI" id="CHEBI:30616"/>
        <dbReference type="ChEBI" id="CHEBI:43474"/>
        <dbReference type="ChEBI" id="CHEBI:456216"/>
        <dbReference type="EC" id="5.6.2.3"/>
    </reaction>
</comment>
<feature type="region of interest" description="Disordered" evidence="2">
    <location>
        <begin position="143"/>
        <end position="167"/>
    </location>
</feature>
<gene>
    <name evidence="5" type="ORF">POM88_015537</name>
</gene>
<keyword evidence="1" id="KW-0067">ATP-binding</keyword>
<keyword evidence="1" id="KW-0234">DNA repair</keyword>
<organism evidence="5 6">
    <name type="scientific">Heracleum sosnowskyi</name>
    <dbReference type="NCBI Taxonomy" id="360622"/>
    <lineage>
        <taxon>Eukaryota</taxon>
        <taxon>Viridiplantae</taxon>
        <taxon>Streptophyta</taxon>
        <taxon>Embryophyta</taxon>
        <taxon>Tracheophyta</taxon>
        <taxon>Spermatophyta</taxon>
        <taxon>Magnoliopsida</taxon>
        <taxon>eudicotyledons</taxon>
        <taxon>Gunneridae</taxon>
        <taxon>Pentapetalae</taxon>
        <taxon>asterids</taxon>
        <taxon>campanulids</taxon>
        <taxon>Apiales</taxon>
        <taxon>Apiaceae</taxon>
        <taxon>Apioideae</taxon>
        <taxon>apioid superclade</taxon>
        <taxon>Tordylieae</taxon>
        <taxon>Tordyliinae</taxon>
        <taxon>Heracleum</taxon>
    </lineage>
</organism>
<comment type="similarity">
    <text evidence="1">Belongs to the helicase family.</text>
</comment>
<feature type="domain" description="Helitron helicase-like" evidence="4">
    <location>
        <begin position="457"/>
        <end position="496"/>
    </location>
</feature>
<dbReference type="InterPro" id="IPR010285">
    <property type="entry name" value="DNA_helicase_pif1-like_DEAD"/>
</dbReference>
<dbReference type="PANTHER" id="PTHR10492">
    <property type="match status" value="1"/>
</dbReference>
<feature type="region of interest" description="Disordered" evidence="2">
    <location>
        <begin position="49"/>
        <end position="69"/>
    </location>
</feature>
<feature type="compositionally biased region" description="Polar residues" evidence="2">
    <location>
        <begin position="242"/>
        <end position="260"/>
    </location>
</feature>
<feature type="domain" description="DNA helicase Pif1-like DEAD-box helicase" evidence="3">
    <location>
        <begin position="591"/>
        <end position="811"/>
    </location>
</feature>
<keyword evidence="1" id="KW-0227">DNA damage</keyword>
<dbReference type="GO" id="GO:0043139">
    <property type="term" value="F:5'-3' DNA helicase activity"/>
    <property type="evidence" value="ECO:0007669"/>
    <property type="project" value="UniProtKB-EC"/>
</dbReference>
<keyword evidence="1" id="KW-0347">Helicase</keyword>
<evidence type="ECO:0000256" key="2">
    <source>
        <dbReference type="SAM" id="MobiDB-lite"/>
    </source>
</evidence>
<dbReference type="GO" id="GO:0016787">
    <property type="term" value="F:hydrolase activity"/>
    <property type="evidence" value="ECO:0007669"/>
    <property type="project" value="UniProtKB-KW"/>
</dbReference>
<evidence type="ECO:0000256" key="1">
    <source>
        <dbReference type="RuleBase" id="RU363044"/>
    </source>
</evidence>
<evidence type="ECO:0000259" key="4">
    <source>
        <dbReference type="Pfam" id="PF14214"/>
    </source>
</evidence>
<comment type="caution">
    <text evidence="5">The sequence shown here is derived from an EMBL/GenBank/DDBJ whole genome shotgun (WGS) entry which is preliminary data.</text>
</comment>
<dbReference type="GO" id="GO:0006281">
    <property type="term" value="P:DNA repair"/>
    <property type="evidence" value="ECO:0007669"/>
    <property type="project" value="UniProtKB-KW"/>
</dbReference>
<dbReference type="Pfam" id="PF14214">
    <property type="entry name" value="Helitron_like_N"/>
    <property type="match status" value="1"/>
</dbReference>
<accession>A0AAD8ILV3</accession>
<dbReference type="EC" id="5.6.2.3" evidence="1"/>
<keyword evidence="1" id="KW-0547">Nucleotide-binding</keyword>
<comment type="cofactor">
    <cofactor evidence="1">
        <name>Mg(2+)</name>
        <dbReference type="ChEBI" id="CHEBI:18420"/>
    </cofactor>
</comment>
<feature type="compositionally biased region" description="Acidic residues" evidence="2">
    <location>
        <begin position="284"/>
        <end position="294"/>
    </location>
</feature>
<dbReference type="Proteomes" id="UP001237642">
    <property type="component" value="Unassembled WGS sequence"/>
</dbReference>
<dbReference type="PANTHER" id="PTHR10492:SF93">
    <property type="entry name" value="ATP-DEPENDENT DNA HELICASE"/>
    <property type="match status" value="1"/>
</dbReference>
<feature type="region of interest" description="Disordered" evidence="2">
    <location>
        <begin position="204"/>
        <end position="337"/>
    </location>
</feature>
<reference evidence="5" key="1">
    <citation type="submission" date="2023-02" db="EMBL/GenBank/DDBJ databases">
        <title>Genome of toxic invasive species Heracleum sosnowskyi carries increased number of genes despite the absence of recent whole-genome duplications.</title>
        <authorList>
            <person name="Schelkunov M."/>
            <person name="Shtratnikova V."/>
            <person name="Makarenko M."/>
            <person name="Klepikova A."/>
            <person name="Omelchenko D."/>
            <person name="Novikova G."/>
            <person name="Obukhova E."/>
            <person name="Bogdanov V."/>
            <person name="Penin A."/>
            <person name="Logacheva M."/>
        </authorList>
    </citation>
    <scope>NUCLEOTIDE SEQUENCE</scope>
    <source>
        <strain evidence="5">Hsosn_3</strain>
        <tissue evidence="5">Leaf</tissue>
    </source>
</reference>
<dbReference type="InterPro" id="IPR027417">
    <property type="entry name" value="P-loop_NTPase"/>
</dbReference>
<keyword evidence="1" id="KW-0233">DNA recombination</keyword>
<keyword evidence="1" id="KW-0378">Hydrolase</keyword>
<evidence type="ECO:0000313" key="6">
    <source>
        <dbReference type="Proteomes" id="UP001237642"/>
    </source>
</evidence>
<dbReference type="GO" id="GO:0000723">
    <property type="term" value="P:telomere maintenance"/>
    <property type="evidence" value="ECO:0007669"/>
    <property type="project" value="InterPro"/>
</dbReference>
<evidence type="ECO:0000259" key="3">
    <source>
        <dbReference type="Pfam" id="PF05970"/>
    </source>
</evidence>
<protein>
    <recommendedName>
        <fullName evidence="1">ATP-dependent DNA helicase</fullName>
        <ecNumber evidence="1">5.6.2.3</ecNumber>
    </recommendedName>
</protein>
<dbReference type="Pfam" id="PF05970">
    <property type="entry name" value="PIF1"/>
    <property type="match status" value="1"/>
</dbReference>
<dbReference type="GO" id="GO:0005524">
    <property type="term" value="F:ATP binding"/>
    <property type="evidence" value="ECO:0007669"/>
    <property type="project" value="UniProtKB-KW"/>
</dbReference>
<dbReference type="InterPro" id="IPR025476">
    <property type="entry name" value="Helitron_helicase-like"/>
</dbReference>
<proteinExistence type="inferred from homology"/>